<dbReference type="AlphaFoldDB" id="G3IS50"/>
<comment type="catalytic activity">
    <reaction evidence="9">
        <text>N-terminal S-1,2-diacyl-sn-glyceryl-L-cysteinyl-[lipoprotein] + a glycerophospholipid = N-acyl-S-1,2-diacyl-sn-glyceryl-L-cysteinyl-[lipoprotein] + a 2-acyl-sn-glycero-3-phospholipid + H(+)</text>
        <dbReference type="Rhea" id="RHEA:48228"/>
        <dbReference type="Rhea" id="RHEA-COMP:14681"/>
        <dbReference type="Rhea" id="RHEA-COMP:14684"/>
        <dbReference type="ChEBI" id="CHEBI:15378"/>
        <dbReference type="ChEBI" id="CHEBI:136912"/>
        <dbReference type="ChEBI" id="CHEBI:140656"/>
        <dbReference type="ChEBI" id="CHEBI:140657"/>
        <dbReference type="ChEBI" id="CHEBI:140660"/>
        <dbReference type="EC" id="2.3.1.269"/>
    </reaction>
</comment>
<dbReference type="PANTHER" id="PTHR38686">
    <property type="entry name" value="APOLIPOPROTEIN N-ACYLTRANSFERASE"/>
    <property type="match status" value="1"/>
</dbReference>
<keyword evidence="5 9" id="KW-0812">Transmembrane</keyword>
<evidence type="ECO:0000313" key="13">
    <source>
        <dbReference type="Proteomes" id="UP000004664"/>
    </source>
</evidence>
<evidence type="ECO:0000256" key="1">
    <source>
        <dbReference type="ARBA" id="ARBA00004651"/>
    </source>
</evidence>
<evidence type="ECO:0000256" key="7">
    <source>
        <dbReference type="ARBA" id="ARBA00023136"/>
    </source>
</evidence>
<dbReference type="PROSITE" id="PS50263">
    <property type="entry name" value="CN_HYDROLASE"/>
    <property type="match status" value="1"/>
</dbReference>
<evidence type="ECO:0000256" key="8">
    <source>
        <dbReference type="ARBA" id="ARBA00023315"/>
    </source>
</evidence>
<feature type="compositionally biased region" description="Polar residues" evidence="10">
    <location>
        <begin position="18"/>
        <end position="31"/>
    </location>
</feature>
<dbReference type="GO" id="GO:0016410">
    <property type="term" value="F:N-acyltransferase activity"/>
    <property type="evidence" value="ECO:0007669"/>
    <property type="project" value="UniProtKB-UniRule"/>
</dbReference>
<evidence type="ECO:0000259" key="11">
    <source>
        <dbReference type="PROSITE" id="PS50263"/>
    </source>
</evidence>
<comment type="subcellular location">
    <subcellularLocation>
        <location evidence="1 9">Cell membrane</location>
        <topology evidence="1 9">Multi-pass membrane protein</topology>
    </subcellularLocation>
</comment>
<keyword evidence="8 9" id="KW-0012">Acyltransferase</keyword>
<dbReference type="NCBIfam" id="TIGR00546">
    <property type="entry name" value="lnt"/>
    <property type="match status" value="1"/>
</dbReference>
<accession>G3IS50</accession>
<sequence length="565" mass="63968">MKIAGLGLLPSSSFPSHETGNQRLPPHNHTTTLNTMNSATPGNLKPWLLPILSGVLIGTSYIPFPPWASLFCFIPLWIFWNQQTRLKNVFLGGMITSFVFTLIGFNWVTYLLHEFAHLDWPVAVIGMLVYGLIAHLFVPLAGVLWFWGRNKFQWSKRLSLWLMALITILCEAYSLTLFDWNFGYSWYGANIPVYHWAEVIGFSGLSAATLLCNLPLYMAWEQRKQNAGKIILATVVTGFILLNIGGLWLKNRLPQPDASFKTLMIQAYIENAEKLAAELGKGYGKEIFNRYITLTDNALKTHQDAKIDFAMWPETAFPALLGEQFKFDPYPVALAQFLHDRQLPLITGAYSVEEESRLITNSLFVLNKDGEIVPPHYSKSILLAFGEYIPGEQLFPEIRKWLPPTGHFARGHGPTDLLHWNGYKMGAQICYESLFPGFTRSLAELGAQFIVNVTNDSWYGAWQEPYQHMYMTLARGVEFRRPVLRVTNTGISTVSLASGEILERSPIHQTWAGLYEVPYLKNPPATFYQNWFWLVPGLLWGALVLLLGIGVVNRLGNNDTRSARN</sequence>
<dbReference type="InterPro" id="IPR036526">
    <property type="entry name" value="C-N_Hydrolase_sf"/>
</dbReference>
<name>G3IS50_METTV</name>
<dbReference type="EC" id="2.3.1.269" evidence="9"/>
<keyword evidence="3 9" id="KW-1003">Cell membrane</keyword>
<dbReference type="GO" id="GO:0005886">
    <property type="term" value="C:plasma membrane"/>
    <property type="evidence" value="ECO:0007669"/>
    <property type="project" value="UniProtKB-SubCell"/>
</dbReference>
<evidence type="ECO:0000256" key="6">
    <source>
        <dbReference type="ARBA" id="ARBA00022989"/>
    </source>
</evidence>
<keyword evidence="13" id="KW-1185">Reference proteome</keyword>
<evidence type="ECO:0000256" key="4">
    <source>
        <dbReference type="ARBA" id="ARBA00022679"/>
    </source>
</evidence>
<feature type="transmembrane region" description="Helical" evidence="9">
    <location>
        <begin position="531"/>
        <end position="552"/>
    </location>
</feature>
<feature type="transmembrane region" description="Helical" evidence="9">
    <location>
        <begin position="89"/>
        <end position="108"/>
    </location>
</feature>
<dbReference type="InterPro" id="IPR003010">
    <property type="entry name" value="C-N_Hydrolase"/>
</dbReference>
<dbReference type="eggNOG" id="COG0815">
    <property type="taxonomic scope" value="Bacteria"/>
</dbReference>
<evidence type="ECO:0000256" key="10">
    <source>
        <dbReference type="SAM" id="MobiDB-lite"/>
    </source>
</evidence>
<organism evidence="12 13">
    <name type="scientific">Methylobacter tundripaludum (strain ATCC BAA-1195 / DSM 17260 / SV96)</name>
    <dbReference type="NCBI Taxonomy" id="697282"/>
    <lineage>
        <taxon>Bacteria</taxon>
        <taxon>Pseudomonadati</taxon>
        <taxon>Pseudomonadota</taxon>
        <taxon>Gammaproteobacteria</taxon>
        <taxon>Methylococcales</taxon>
        <taxon>Methylococcaceae</taxon>
        <taxon>Methylobacter</taxon>
    </lineage>
</organism>
<keyword evidence="12" id="KW-0449">Lipoprotein</keyword>
<dbReference type="Pfam" id="PF20154">
    <property type="entry name" value="LNT_N"/>
    <property type="match status" value="1"/>
</dbReference>
<comment type="pathway">
    <text evidence="9">Protein modification; lipoprotein biosynthesis (N-acyl transfer).</text>
</comment>
<dbReference type="InterPro" id="IPR045378">
    <property type="entry name" value="LNT_N"/>
</dbReference>
<dbReference type="UniPathway" id="UPA00666"/>
<protein>
    <recommendedName>
        <fullName evidence="9">Apolipoprotein N-acyltransferase</fullName>
        <shortName evidence="9">ALP N-acyltransferase</shortName>
        <ecNumber evidence="9">2.3.1.269</ecNumber>
    </recommendedName>
</protein>
<comment type="function">
    <text evidence="9">Catalyzes the phospholipid dependent N-acylation of the N-terminal cysteine of apolipoprotein, the last step in lipoprotein maturation.</text>
</comment>
<dbReference type="SUPFAM" id="SSF56317">
    <property type="entry name" value="Carbon-nitrogen hydrolase"/>
    <property type="match status" value="1"/>
</dbReference>
<evidence type="ECO:0000313" key="12">
    <source>
        <dbReference type="EMBL" id="EGW23818.1"/>
    </source>
</evidence>
<reference evidence="12 13" key="1">
    <citation type="submission" date="2011-06" db="EMBL/GenBank/DDBJ databases">
        <title>Genomic sequence of Methylobacter tundripaludum SV96.</title>
        <authorList>
            <consortium name="US DOE Joint Genome Institute"/>
            <person name="Lucas S."/>
            <person name="Han J."/>
            <person name="Lapidus A."/>
            <person name="Cheng J.-F."/>
            <person name="Goodwin L."/>
            <person name="Pitluck S."/>
            <person name="Held B."/>
            <person name="Detter J.C."/>
            <person name="Han C."/>
            <person name="Tapia R."/>
            <person name="Land M."/>
            <person name="Hauser L."/>
            <person name="Kyrpides N."/>
            <person name="Ivanova N."/>
            <person name="Ovchinnikova G."/>
            <person name="Pagani I."/>
            <person name="Klotz M.G."/>
            <person name="Dispirito A.A."/>
            <person name="Murrell J.C."/>
            <person name="Dunfield P."/>
            <person name="Kalyuzhnaya M.G."/>
            <person name="Svenning M."/>
            <person name="Trotsenko Y.A."/>
            <person name="Stein L.Y."/>
            <person name="Woyke T."/>
        </authorList>
    </citation>
    <scope>NUCLEOTIDE SEQUENCE [LARGE SCALE GENOMIC DNA]</scope>
    <source>
        <strain evidence="13">ATCC BAA-1195 / DSM 17260 / SV96</strain>
    </source>
</reference>
<dbReference type="STRING" id="697282.Mettu_2683"/>
<evidence type="ECO:0000256" key="5">
    <source>
        <dbReference type="ARBA" id="ARBA00022692"/>
    </source>
</evidence>
<evidence type="ECO:0000256" key="3">
    <source>
        <dbReference type="ARBA" id="ARBA00022475"/>
    </source>
</evidence>
<evidence type="ECO:0000256" key="2">
    <source>
        <dbReference type="ARBA" id="ARBA00010065"/>
    </source>
</evidence>
<dbReference type="Gene3D" id="3.60.110.10">
    <property type="entry name" value="Carbon-nitrogen hydrolase"/>
    <property type="match status" value="1"/>
</dbReference>
<dbReference type="EMBL" id="JH109152">
    <property type="protein sequence ID" value="EGW23818.1"/>
    <property type="molecule type" value="Genomic_DNA"/>
</dbReference>
<dbReference type="InterPro" id="IPR004563">
    <property type="entry name" value="Apolipo_AcylTrfase"/>
</dbReference>
<feature type="transmembrane region" description="Helical" evidence="9">
    <location>
        <begin position="196"/>
        <end position="218"/>
    </location>
</feature>
<feature type="compositionally biased region" description="Low complexity" evidence="10">
    <location>
        <begin position="1"/>
        <end position="16"/>
    </location>
</feature>
<dbReference type="Proteomes" id="UP000004664">
    <property type="component" value="Unassembled WGS sequence"/>
</dbReference>
<feature type="transmembrane region" description="Helical" evidence="9">
    <location>
        <begin position="47"/>
        <end position="77"/>
    </location>
</feature>
<feature type="domain" description="CN hydrolase" evidence="11">
    <location>
        <begin position="265"/>
        <end position="524"/>
    </location>
</feature>
<feature type="region of interest" description="Disordered" evidence="10">
    <location>
        <begin position="1"/>
        <end position="31"/>
    </location>
</feature>
<dbReference type="CDD" id="cd07571">
    <property type="entry name" value="ALP_N-acyl_transferase"/>
    <property type="match status" value="1"/>
</dbReference>
<feature type="transmembrane region" description="Helical" evidence="9">
    <location>
        <begin position="158"/>
        <end position="176"/>
    </location>
</feature>
<proteinExistence type="inferred from homology"/>
<comment type="similarity">
    <text evidence="2 9">Belongs to the CN hydrolase family. Apolipoprotein N-acyltransferase subfamily.</text>
</comment>
<dbReference type="Pfam" id="PF00795">
    <property type="entry name" value="CN_hydrolase"/>
    <property type="match status" value="1"/>
</dbReference>
<dbReference type="HOGENOM" id="CLU_019563_1_2_6"/>
<gene>
    <name evidence="9" type="primary">lnt</name>
    <name evidence="12" type="ORF">Mettu_2683</name>
</gene>
<feature type="transmembrane region" description="Helical" evidence="9">
    <location>
        <begin position="230"/>
        <end position="249"/>
    </location>
</feature>
<keyword evidence="6 9" id="KW-1133">Transmembrane helix</keyword>
<evidence type="ECO:0000256" key="9">
    <source>
        <dbReference type="HAMAP-Rule" id="MF_01148"/>
    </source>
</evidence>
<dbReference type="PANTHER" id="PTHR38686:SF1">
    <property type="entry name" value="APOLIPOPROTEIN N-ACYLTRANSFERASE"/>
    <property type="match status" value="1"/>
</dbReference>
<keyword evidence="4 9" id="KW-0808">Transferase</keyword>
<dbReference type="GO" id="GO:0042158">
    <property type="term" value="P:lipoprotein biosynthetic process"/>
    <property type="evidence" value="ECO:0007669"/>
    <property type="project" value="UniProtKB-UniRule"/>
</dbReference>
<keyword evidence="7 9" id="KW-0472">Membrane</keyword>
<feature type="transmembrane region" description="Helical" evidence="9">
    <location>
        <begin position="120"/>
        <end position="146"/>
    </location>
</feature>
<dbReference type="HAMAP" id="MF_01148">
    <property type="entry name" value="Lnt"/>
    <property type="match status" value="1"/>
</dbReference>